<protein>
    <submittedName>
        <fullName evidence="3">Uncharacterized protein</fullName>
    </submittedName>
</protein>
<sequence>MNLSKSLLYFLIYWLVSYRIKFTESTGFAANPAGGGGFGTGGGSGFQLVPVDIVSRKSTNEIYYKHYVELNAEKYICRPGFRISQVLINGNAIKDCTDKCPNRAIILKDANNEPILRLLALGDADPDEPDPFTFTSVDLNSRKSTAEVEYKHYADLNAEKYVCKPGFLFSEILVNGKPLKRYEEKFPNRAIILKDENNEPILRTLAPGDYDPDEPEPIILTSVDLNSRKSTNEVEYIFYADLNVEKYVCRPGYLLSEIQVNGKPIKTYTEKFPNRAFILKNEANEPILRLLAPGDVDPDEPPDSVASQTSLPCQSGVDASGLKLVAVDINVKLSTDAVEYTVYDHLSLEKFQCKPGIAISEILINGKSFKQFTENYPNRAIILKDENGEPTLRVLRPGEFDPDEPIDNKFIAVDINVKQSNEGIEYTVYEHLSLEKFQCKQGYLISEILINGKSFKQFTEDFPNRAIILKDENVDVKYIQVDINVKQSTEGVDYKVYDELSAEKFVCKDGYLISAILINGNVFQEYTEDHPNRALIIRQNNEPILRVLKQGEYDPDEPIDQVPGGAAGIPGISDAMPSALPAALQPQPTLGAPAGITYITIDVTNYQSTDQYDYRKYPNNIQKFLCKPGFLVQTVTHGGDPVWKYEKGDYPNRVLILNDPQGNPFMKLLAPNETDPAEPVDEVTVTVPILPHLLQDAKPPVTLNLDNLKDTDEVEYKYDSAKNIHTFKGKGSVTFKDAVQAGTVVWKHEKGDYPNELRILTDLTGKPSIEFGFPAAKPPIPSLAPPTSQKPEIAEPPPDPNAKKSVELDLIETENTNEYTYQRCGVVDKFIPKGNHAFRVVKHGEMEVWRTIDTNKFAIKVEVDHMSDDYKLLVLYLLNNSRRLFKKKGKKAAWVPFDINTLKGSTLNVANTSGSNYHVAKDGFFRTYNAKEGQEFIKVVENNISIWEANDVIEYANKVELDASSDNMVATIYSYLDKVRVYEKSVLNNPWVRIDLTKPNPEPININYEHNSYFYYNDKVASIRTFLAKHGFVFKTVTEFDKGKKTVIWQAKNESDYAYKVEVDTMTDSKVVTIHVEKKPPKIFEKIKNGPWNALDISQPIPKSINLLYKHDTYTCTYKYDNGLNTYEPKEGFLFNGVREEKNNVWTTSRANEYAFKVEYAKPDYGKIFVSVHMSNDYTKMYIKDKENDPWTDIDTTKVNPRSLNIELDYDQYYFNTKVVNNIRKFICRDGFEFYKVKEGDRDLWKTENPDDYSYKVEMDLINNDAKAITIYQDKNRTKVFRKAAAREPWTEIDTTMVNPRSVNINYLTDSYFFRNRVDNNVRTFTPRTGFIFKSANEFLNDKKVEFWTAMNEKEYANKVEVIDFFTDQMFEVTIYQIDRVRKFVKDSKTAWKELNLRDKNPVPVDIMYHRESYKFFNRLENFLRTFTAKQSFLFNNVKESDKDIWRTEKPGEYANKVEFGVPPVGLAYVTIYLEDESTRLYTKDEPNKPWQSVDLTQLIPKSIDISLEYSIYYCSYKLENNIVKLIAKDGFEFYKVKEYNNEIWKTDDPKQYGYKVEVDLINNDSKAITIYQDNKTLVFRKNGAREPWTEIDTTMINPRSVNINYPNDSYFFRNRVDNNVRTFSARAGFLFKSVNEYVNDQKVEFWAAATDKEFATKVVIEAERKVTIHLRDGVSKRVFKKGSNNMWTESS</sequence>
<evidence type="ECO:0000313" key="3">
    <source>
        <dbReference type="EMBL" id="BAM41584.1"/>
    </source>
</evidence>
<organism evidence="3 4">
    <name type="scientific">Theileria orientalis strain Shintoku</name>
    <dbReference type="NCBI Taxonomy" id="869250"/>
    <lineage>
        <taxon>Eukaryota</taxon>
        <taxon>Sar</taxon>
        <taxon>Alveolata</taxon>
        <taxon>Apicomplexa</taxon>
        <taxon>Aconoidasida</taxon>
        <taxon>Piroplasmida</taxon>
        <taxon>Theileriidae</taxon>
        <taxon>Theileria</taxon>
    </lineage>
</organism>
<dbReference type="KEGG" id="tot:TOT_030000847"/>
<proteinExistence type="predicted"/>
<dbReference type="InterPro" id="IPR007480">
    <property type="entry name" value="DUF529"/>
</dbReference>
<dbReference type="STRING" id="869250.J4DPZ9"/>
<feature type="region of interest" description="Disordered" evidence="1">
    <location>
        <begin position="775"/>
        <end position="803"/>
    </location>
</feature>
<name>J4DPZ9_THEOR</name>
<evidence type="ECO:0000256" key="2">
    <source>
        <dbReference type="SAM" id="SignalP"/>
    </source>
</evidence>
<keyword evidence="2" id="KW-0732">Signal</keyword>
<keyword evidence="4" id="KW-1185">Reference proteome</keyword>
<gene>
    <name evidence="3" type="ORF">TOT_030000847</name>
</gene>
<feature type="signal peptide" evidence="2">
    <location>
        <begin position="1"/>
        <end position="25"/>
    </location>
</feature>
<feature type="chain" id="PRO_5003778351" evidence="2">
    <location>
        <begin position="26"/>
        <end position="1692"/>
    </location>
</feature>
<dbReference type="OMA" id="LEKFQCK"/>
<dbReference type="VEuPathDB" id="PiroplasmaDB:TOT_030000847"/>
<dbReference type="Proteomes" id="UP000003786">
    <property type="component" value="Chromosome 3"/>
</dbReference>
<evidence type="ECO:0000313" key="4">
    <source>
        <dbReference type="Proteomes" id="UP000003786"/>
    </source>
</evidence>
<dbReference type="OrthoDB" id="10339547at2759"/>
<dbReference type="GeneID" id="20715991"/>
<evidence type="ECO:0000256" key="1">
    <source>
        <dbReference type="SAM" id="MobiDB-lite"/>
    </source>
</evidence>
<dbReference type="Pfam" id="PF04385">
    <property type="entry name" value="FAINT"/>
    <property type="match status" value="2"/>
</dbReference>
<dbReference type="RefSeq" id="XP_009691885.1">
    <property type="nucleotide sequence ID" value="XM_009693590.1"/>
</dbReference>
<reference evidence="3 4" key="1">
    <citation type="journal article" date="2012" name="MBio">
        <title>Comparative genome analysis of three eukaryotic parasites with differing abilities to transform leukocytes reveals key mediators of Theileria-induced leukocyte transformation.</title>
        <authorList>
            <person name="Hayashida K."/>
            <person name="Hara Y."/>
            <person name="Abe T."/>
            <person name="Yamasaki C."/>
            <person name="Toyoda A."/>
            <person name="Kosuge T."/>
            <person name="Suzuki Y."/>
            <person name="Sato Y."/>
            <person name="Kawashima S."/>
            <person name="Katayama T."/>
            <person name="Wakaguri H."/>
            <person name="Inoue N."/>
            <person name="Homma K."/>
            <person name="Tada-Umezaki M."/>
            <person name="Yagi Y."/>
            <person name="Fujii Y."/>
            <person name="Habara T."/>
            <person name="Kanehisa M."/>
            <person name="Watanabe H."/>
            <person name="Ito K."/>
            <person name="Gojobori T."/>
            <person name="Sugawara H."/>
            <person name="Imanishi T."/>
            <person name="Weir W."/>
            <person name="Gardner M."/>
            <person name="Pain A."/>
            <person name="Shiels B."/>
            <person name="Hattori M."/>
            <person name="Nene V."/>
            <person name="Sugimoto C."/>
        </authorList>
    </citation>
    <scope>NUCLEOTIDE SEQUENCE [LARGE SCALE GENOMIC DNA]</scope>
    <source>
        <strain evidence="3 4">Shintoku</strain>
    </source>
</reference>
<dbReference type="EMBL" id="AP011948">
    <property type="protein sequence ID" value="BAM41584.1"/>
    <property type="molecule type" value="Genomic_DNA"/>
</dbReference>
<accession>J4DPZ9</accession>